<evidence type="ECO:0000313" key="3">
    <source>
        <dbReference type="Proteomes" id="UP000324897"/>
    </source>
</evidence>
<dbReference type="Proteomes" id="UP000324897">
    <property type="component" value="Chromosome 2"/>
</dbReference>
<proteinExistence type="predicted"/>
<feature type="compositionally biased region" description="Basic and acidic residues" evidence="1">
    <location>
        <begin position="224"/>
        <end position="237"/>
    </location>
</feature>
<keyword evidence="3" id="KW-1185">Reference proteome</keyword>
<sequence>MAPNTRSCASLSSAVEMRGIAIEDDTEMSRVVDACTDDLEEKEEVYLTKEELNVVELFKLSSGNEMTHEDLVSELFKMSQVEALKLVRNDMSAKLVEHNDMSACLEKENDLLRTTYAECIEKEMQILRDTPCGTCEHLKSQNEVNGVNLMVNGERIGTKRGLGVGRSKGRVRSRVIHTVHMEMTRSTDGFAVWPQNRGGDEDGVLTRVKANGRPVQVKGPDGLGPRRLDGDEVRGTR</sequence>
<dbReference type="AlphaFoldDB" id="A0A5J9USF9"/>
<feature type="region of interest" description="Disordered" evidence="1">
    <location>
        <begin position="212"/>
        <end position="237"/>
    </location>
</feature>
<organism evidence="2 3">
    <name type="scientific">Eragrostis curvula</name>
    <name type="common">weeping love grass</name>
    <dbReference type="NCBI Taxonomy" id="38414"/>
    <lineage>
        <taxon>Eukaryota</taxon>
        <taxon>Viridiplantae</taxon>
        <taxon>Streptophyta</taxon>
        <taxon>Embryophyta</taxon>
        <taxon>Tracheophyta</taxon>
        <taxon>Spermatophyta</taxon>
        <taxon>Magnoliopsida</taxon>
        <taxon>Liliopsida</taxon>
        <taxon>Poales</taxon>
        <taxon>Poaceae</taxon>
        <taxon>PACMAD clade</taxon>
        <taxon>Chloridoideae</taxon>
        <taxon>Eragrostideae</taxon>
        <taxon>Eragrostidinae</taxon>
        <taxon>Eragrostis</taxon>
    </lineage>
</organism>
<protein>
    <submittedName>
        <fullName evidence="2">Uncharacterized protein</fullName>
    </submittedName>
</protein>
<evidence type="ECO:0000313" key="2">
    <source>
        <dbReference type="EMBL" id="TVU26077.1"/>
    </source>
</evidence>
<reference evidence="2 3" key="1">
    <citation type="journal article" date="2019" name="Sci. Rep.">
        <title>A high-quality genome of Eragrostis curvula grass provides insights into Poaceae evolution and supports new strategies to enhance forage quality.</title>
        <authorList>
            <person name="Carballo J."/>
            <person name="Santos B.A.C.M."/>
            <person name="Zappacosta D."/>
            <person name="Garbus I."/>
            <person name="Selva J.P."/>
            <person name="Gallo C.A."/>
            <person name="Diaz A."/>
            <person name="Albertini E."/>
            <person name="Caccamo M."/>
            <person name="Echenique V."/>
        </authorList>
    </citation>
    <scope>NUCLEOTIDE SEQUENCE [LARGE SCALE GENOMIC DNA]</scope>
    <source>
        <strain evidence="3">cv. Victoria</strain>
        <tissue evidence="2">Leaf</tissue>
    </source>
</reference>
<evidence type="ECO:0000256" key="1">
    <source>
        <dbReference type="SAM" id="MobiDB-lite"/>
    </source>
</evidence>
<dbReference type="EMBL" id="RWGY01000013">
    <property type="protein sequence ID" value="TVU26077.1"/>
    <property type="molecule type" value="Genomic_DNA"/>
</dbReference>
<feature type="non-terminal residue" evidence="2">
    <location>
        <position position="1"/>
    </location>
</feature>
<dbReference type="Gramene" id="TVU26077">
    <property type="protein sequence ID" value="TVU26077"/>
    <property type="gene ID" value="EJB05_28606"/>
</dbReference>
<gene>
    <name evidence="2" type="ORF">EJB05_28606</name>
</gene>
<accession>A0A5J9USF9</accession>
<name>A0A5J9USF9_9POAL</name>
<comment type="caution">
    <text evidence="2">The sequence shown here is derived from an EMBL/GenBank/DDBJ whole genome shotgun (WGS) entry which is preliminary data.</text>
</comment>